<dbReference type="InterPro" id="IPR000742">
    <property type="entry name" value="EGF"/>
</dbReference>
<evidence type="ECO:0000256" key="13">
    <source>
        <dbReference type="PROSITE-ProRule" id="PRU00076"/>
    </source>
</evidence>
<dbReference type="SUPFAM" id="SSF57184">
    <property type="entry name" value="Growth factor receptor domain"/>
    <property type="match status" value="1"/>
</dbReference>
<dbReference type="Pfam" id="PF07645">
    <property type="entry name" value="EGF_CA"/>
    <property type="match status" value="2"/>
</dbReference>
<evidence type="ECO:0000256" key="10">
    <source>
        <dbReference type="ARBA" id="ARBA00023157"/>
    </source>
</evidence>
<dbReference type="Proteomes" id="UP000283210">
    <property type="component" value="Chromosome 4"/>
</dbReference>
<keyword evidence="9" id="KW-0106">Calcium</keyword>
<dbReference type="InterPro" id="IPR001881">
    <property type="entry name" value="EGF-like_Ca-bd_dom"/>
</dbReference>
<keyword evidence="10 13" id="KW-1015">Disulfide bond</keyword>
<evidence type="ECO:0000256" key="2">
    <source>
        <dbReference type="ARBA" id="ARBA00006127"/>
    </source>
</evidence>
<dbReference type="OrthoDB" id="8783415at2759"/>
<dbReference type="InterPro" id="IPR052235">
    <property type="entry name" value="Nephronectin_domain"/>
</dbReference>
<comment type="caution">
    <text evidence="13">Lacks conserved residue(s) required for the propagation of feature annotation.</text>
</comment>
<evidence type="ECO:0000256" key="12">
    <source>
        <dbReference type="ARBA" id="ARBA00023319"/>
    </source>
</evidence>
<dbReference type="PANTHER" id="PTHR24050">
    <property type="entry name" value="PA14 DOMAIN-CONTAINING PROTEIN"/>
    <property type="match status" value="1"/>
</dbReference>
<evidence type="ECO:0000256" key="3">
    <source>
        <dbReference type="ARBA" id="ARBA00022525"/>
    </source>
</evidence>
<dbReference type="FunFam" id="2.10.25.10:FF:000210">
    <property type="entry name" value="Hemicentin 1"/>
    <property type="match status" value="1"/>
</dbReference>
<evidence type="ECO:0000313" key="16">
    <source>
        <dbReference type="Proteomes" id="UP000283210"/>
    </source>
</evidence>
<dbReference type="SMART" id="SM00179">
    <property type="entry name" value="EGF_CA"/>
    <property type="match status" value="4"/>
</dbReference>
<evidence type="ECO:0000256" key="4">
    <source>
        <dbReference type="ARBA" id="ARBA00022530"/>
    </source>
</evidence>
<evidence type="ECO:0000256" key="6">
    <source>
        <dbReference type="ARBA" id="ARBA00022606"/>
    </source>
</evidence>
<accession>A0A437DET4</accession>
<organism evidence="15 16">
    <name type="scientific">Oryzias javanicus</name>
    <name type="common">Javanese ricefish</name>
    <name type="synonym">Aplocheilus javanicus</name>
    <dbReference type="NCBI Taxonomy" id="123683"/>
    <lineage>
        <taxon>Eukaryota</taxon>
        <taxon>Metazoa</taxon>
        <taxon>Chordata</taxon>
        <taxon>Craniata</taxon>
        <taxon>Vertebrata</taxon>
        <taxon>Euteleostomi</taxon>
        <taxon>Actinopterygii</taxon>
        <taxon>Neopterygii</taxon>
        <taxon>Teleostei</taxon>
        <taxon>Neoteleostei</taxon>
        <taxon>Acanthomorphata</taxon>
        <taxon>Ovalentaria</taxon>
        <taxon>Atherinomorphae</taxon>
        <taxon>Beloniformes</taxon>
        <taxon>Adrianichthyidae</taxon>
        <taxon>Oryziinae</taxon>
        <taxon>Oryzias</taxon>
    </lineage>
</organism>
<dbReference type="FunFam" id="2.10.25.10:FF:000352">
    <property type="entry name" value="Hemicentin 1"/>
    <property type="match status" value="1"/>
</dbReference>
<proteinExistence type="inferred from homology"/>
<feature type="domain" description="EGF-like" evidence="14">
    <location>
        <begin position="11"/>
        <end position="46"/>
    </location>
</feature>
<dbReference type="FunFam" id="2.10.25.10:FF:000010">
    <property type="entry name" value="Pro-epidermal growth factor"/>
    <property type="match status" value="1"/>
</dbReference>
<keyword evidence="4" id="KW-0272">Extracellular matrix</keyword>
<keyword evidence="12" id="KW-0393">Immunoglobulin domain</keyword>
<reference evidence="15 16" key="2">
    <citation type="submission" date="2019-01" db="EMBL/GenBank/DDBJ databases">
        <title>A chromosome length genome reference of the Java medaka (oryzias javanicus).</title>
        <authorList>
            <person name="Herpin A."/>
            <person name="Takehana Y."/>
            <person name="Naruse K."/>
            <person name="Ansai S."/>
            <person name="Kawaguchi M."/>
        </authorList>
    </citation>
    <scope>NUCLEOTIDE SEQUENCE [LARGE SCALE GENOMIC DNA]</scope>
    <source>
        <strain evidence="15">RS831</strain>
        <tissue evidence="15">Whole body</tissue>
    </source>
</reference>
<dbReference type="EMBL" id="CM012440">
    <property type="protein sequence ID" value="RVE73539.1"/>
    <property type="molecule type" value="Genomic_DNA"/>
</dbReference>
<dbReference type="SUPFAM" id="SSF57196">
    <property type="entry name" value="EGF/Laminin"/>
    <property type="match status" value="1"/>
</dbReference>
<keyword evidence="11" id="KW-0325">Glycoprotein</keyword>
<dbReference type="CDD" id="cd00054">
    <property type="entry name" value="EGF_CA"/>
    <property type="match status" value="4"/>
</dbReference>
<evidence type="ECO:0000256" key="8">
    <source>
        <dbReference type="ARBA" id="ARBA00022737"/>
    </source>
</evidence>
<dbReference type="PROSITE" id="PS01187">
    <property type="entry name" value="EGF_CA"/>
    <property type="match status" value="2"/>
</dbReference>
<comment type="similarity">
    <text evidence="2">Belongs to the fibulin family.</text>
</comment>
<keyword evidence="6" id="KW-0716">Sensory transduction</keyword>
<keyword evidence="5 13" id="KW-0245">EGF-like domain</keyword>
<evidence type="ECO:0000256" key="7">
    <source>
        <dbReference type="ARBA" id="ARBA00022729"/>
    </source>
</evidence>
<feature type="domain" description="EGF-like" evidence="14">
    <location>
        <begin position="175"/>
        <end position="214"/>
    </location>
</feature>
<feature type="disulfide bond" evidence="13">
    <location>
        <begin position="179"/>
        <end position="189"/>
    </location>
</feature>
<dbReference type="GO" id="GO:0005509">
    <property type="term" value="F:calcium ion binding"/>
    <property type="evidence" value="ECO:0007669"/>
    <property type="project" value="InterPro"/>
</dbReference>
<evidence type="ECO:0000259" key="14">
    <source>
        <dbReference type="PROSITE" id="PS50026"/>
    </source>
</evidence>
<evidence type="ECO:0000313" key="15">
    <source>
        <dbReference type="EMBL" id="RVE73539.1"/>
    </source>
</evidence>
<dbReference type="InterPro" id="IPR018097">
    <property type="entry name" value="EGF_Ca-bd_CS"/>
</dbReference>
<reference evidence="15 16" key="1">
    <citation type="submission" date="2018-11" db="EMBL/GenBank/DDBJ databases">
        <authorList>
            <person name="Lopez-Roques C."/>
            <person name="Donnadieu C."/>
            <person name="Bouchez O."/>
            <person name="Klopp C."/>
            <person name="Cabau C."/>
            <person name="Zahm M."/>
        </authorList>
    </citation>
    <scope>NUCLEOTIDE SEQUENCE [LARGE SCALE GENOMIC DNA]</scope>
    <source>
        <strain evidence="15">RS831</strain>
        <tissue evidence="15">Whole body</tissue>
    </source>
</reference>
<dbReference type="InterPro" id="IPR000152">
    <property type="entry name" value="EGF-type_Asp/Asn_hydroxyl_site"/>
</dbReference>
<evidence type="ECO:0000256" key="11">
    <source>
        <dbReference type="ARBA" id="ARBA00023180"/>
    </source>
</evidence>
<dbReference type="Pfam" id="PF12662">
    <property type="entry name" value="cEGF"/>
    <property type="match status" value="1"/>
</dbReference>
<evidence type="ECO:0000256" key="9">
    <source>
        <dbReference type="ARBA" id="ARBA00022837"/>
    </source>
</evidence>
<dbReference type="AlphaFoldDB" id="A0A437DET4"/>
<keyword evidence="16" id="KW-1185">Reference proteome</keyword>
<dbReference type="InterPro" id="IPR026823">
    <property type="entry name" value="cEGF"/>
</dbReference>
<dbReference type="SMART" id="SM00181">
    <property type="entry name" value="EGF"/>
    <property type="match status" value="4"/>
</dbReference>
<dbReference type="InterPro" id="IPR049883">
    <property type="entry name" value="NOTCH1_EGF-like"/>
</dbReference>
<sequence>MTKGANGTCTDIDECREGTHQCRYNQICENTRGSYHCSCPRGYRSQGMVLPCIDINECERLLQPCAHQCINTPGSYTCTCPPGRHLLGDGKSCAGLERLPGYQSYSYIHRTSQSSPEGSSSPRLYHNLASQSFHSFTANSGVRGFRRRSQREAPELQVTPVCQMGFESRGGLCLDINECEMRDTCQHECMNTPGSHRCLCPAGYRLMTNGKTCQDVDECLEQNIQCGMNRMCFNMRGSYECIDTPCPPNYQRDPGTGFCLKNCPPNDLECPLSHYALEYKLLSLPFGIAANQDLIRLVAYTQDGVMHTRTTFQVVDEDLTLPFALRDENHKGVLFTTRPLREPHTYRMKVRALSFSEDGGIEYRTTFIVYIAVSAYPY</sequence>
<protein>
    <recommendedName>
        <fullName evidence="14">EGF-like domain-containing protein</fullName>
    </recommendedName>
</protein>
<dbReference type="PROSITE" id="PS01186">
    <property type="entry name" value="EGF_2"/>
    <property type="match status" value="1"/>
</dbReference>
<feature type="domain" description="EGF-like" evidence="14">
    <location>
        <begin position="54"/>
        <end position="94"/>
    </location>
</feature>
<name>A0A437DET4_ORYJA</name>
<dbReference type="InterPro" id="IPR009030">
    <property type="entry name" value="Growth_fac_rcpt_cys_sf"/>
</dbReference>
<dbReference type="FunFam" id="2.10.25.10:FF:000385">
    <property type="entry name" value="Hemicentin 1"/>
    <property type="match status" value="1"/>
</dbReference>
<evidence type="ECO:0000256" key="1">
    <source>
        <dbReference type="ARBA" id="ARBA00004498"/>
    </source>
</evidence>
<keyword evidence="8" id="KW-0677">Repeat</keyword>
<gene>
    <name evidence="15" type="ORF">OJAV_G00032200</name>
</gene>
<keyword evidence="7" id="KW-0732">Signal</keyword>
<dbReference type="PROSITE" id="PS00010">
    <property type="entry name" value="ASX_HYDROXYL"/>
    <property type="match status" value="2"/>
</dbReference>
<dbReference type="PROSITE" id="PS50026">
    <property type="entry name" value="EGF_3"/>
    <property type="match status" value="3"/>
</dbReference>
<keyword evidence="3" id="KW-0964">Secreted</keyword>
<comment type="subcellular location">
    <subcellularLocation>
        <location evidence="1">Secreted</location>
        <location evidence="1">Extracellular space</location>
        <location evidence="1">Extracellular matrix</location>
    </subcellularLocation>
</comment>
<dbReference type="Gene3D" id="2.10.25.10">
    <property type="entry name" value="Laminin"/>
    <property type="match status" value="4"/>
</dbReference>
<dbReference type="PANTHER" id="PTHR24050:SF28">
    <property type="entry name" value="UROMODULIN-LIKE"/>
    <property type="match status" value="1"/>
</dbReference>
<evidence type="ECO:0000256" key="5">
    <source>
        <dbReference type="ARBA" id="ARBA00022536"/>
    </source>
</evidence>